<evidence type="ECO:0000313" key="2">
    <source>
        <dbReference type="Proteomes" id="UP000251634"/>
    </source>
</evidence>
<name>A0A329TMV8_9FIRM</name>
<dbReference type="Proteomes" id="UP000251634">
    <property type="component" value="Unassembled WGS sequence"/>
</dbReference>
<organism evidence="1 2">
    <name type="scientific">Faecalibacterium prausnitzii</name>
    <dbReference type="NCBI Taxonomy" id="853"/>
    <lineage>
        <taxon>Bacteria</taxon>
        <taxon>Bacillati</taxon>
        <taxon>Bacillota</taxon>
        <taxon>Clostridia</taxon>
        <taxon>Eubacteriales</taxon>
        <taxon>Oscillospiraceae</taxon>
        <taxon>Faecalibacterium</taxon>
    </lineage>
</organism>
<sequence>MFDYKKCFDNYCSAHNLALHLSFSMPVGYETANGNFDPACKTVFINAKRLKNESDSTKAFFLFHELRHALQYLCPDQFSSTIQRSIQYIILYDGTCYKLTNERYLKCQLDGGEEYFTNLYLSHPHEVDANTFAYKSVKKLYGDSEELKKLFNFWMPRHTISDKTYDTIFLSIDEKTKEEPQ</sequence>
<protein>
    <submittedName>
        <fullName evidence="1">Uncharacterized protein</fullName>
    </submittedName>
</protein>
<accession>A0A329TMV8</accession>
<gene>
    <name evidence="1" type="ORF">C4N25_03505</name>
</gene>
<reference evidence="1 2" key="1">
    <citation type="submission" date="2018-02" db="EMBL/GenBank/DDBJ databases">
        <title>Complete genome sequencing of Faecalibacterium prausnitzii strains isolated from the human gut.</title>
        <authorList>
            <person name="Fitzgerald B.C."/>
            <person name="Shkoporov A.N."/>
            <person name="Ross P.R."/>
            <person name="Hill C."/>
        </authorList>
    </citation>
    <scope>NUCLEOTIDE SEQUENCE [LARGE SCALE GENOMIC DNA]</scope>
    <source>
        <strain evidence="1 2">APC942/8-14-2</strain>
    </source>
</reference>
<evidence type="ECO:0000313" key="1">
    <source>
        <dbReference type="EMBL" id="RAW51087.1"/>
    </source>
</evidence>
<dbReference type="EMBL" id="PRKZ01000002">
    <property type="protein sequence ID" value="RAW51087.1"/>
    <property type="molecule type" value="Genomic_DNA"/>
</dbReference>
<proteinExistence type="predicted"/>
<dbReference type="AlphaFoldDB" id="A0A329TMV8"/>
<comment type="caution">
    <text evidence="1">The sequence shown here is derived from an EMBL/GenBank/DDBJ whole genome shotgun (WGS) entry which is preliminary data.</text>
</comment>